<accession>A0A7M3U2F0</accession>
<evidence type="ECO:0000313" key="3">
    <source>
        <dbReference type="Proteomes" id="UP000516514"/>
    </source>
</evidence>
<dbReference type="KEGG" id="wms:ID128_01740"/>
<organism evidence="2 3">
    <name type="scientific">Candidatus Wolbachia massiliensis</name>
    <dbReference type="NCBI Taxonomy" id="1845000"/>
    <lineage>
        <taxon>Bacteria</taxon>
        <taxon>Pseudomonadati</taxon>
        <taxon>Pseudomonadota</taxon>
        <taxon>Alphaproteobacteria</taxon>
        <taxon>Rickettsiales</taxon>
        <taxon>Anaplasmataceae</taxon>
        <taxon>Wolbachieae</taxon>
        <taxon>Wolbachia</taxon>
    </lineage>
</organism>
<protein>
    <submittedName>
        <fullName evidence="2">Uncharacterized protein</fullName>
    </submittedName>
</protein>
<evidence type="ECO:0000313" key="2">
    <source>
        <dbReference type="EMBL" id="QOD38585.1"/>
    </source>
</evidence>
<keyword evidence="3" id="KW-1185">Reference proteome</keyword>
<name>A0A7M3U2F0_9RICK</name>
<reference evidence="2 3" key="1">
    <citation type="submission" date="2020-09" db="EMBL/GenBank/DDBJ databases">
        <title>An Earliest Endosymbiont, Wolbachia massiliensis sp. nov., Strain PL13 From the Bed Bug (Cimex hemipterius), Type strain of a New supergroup T.</title>
        <authorList>
            <person name="Laidoudi Y."/>
            <person name="Levasseur A."/>
            <person name="Medkour H."/>
            <person name="Maaloum M."/>
            <person name="BenKhedher M."/>
            <person name="Sambou M."/>
            <person name="Bassene H."/>
            <person name="Davoust B."/>
            <person name="Fenollar F."/>
            <person name="Raoult D."/>
            <person name="Mediannikov O."/>
        </authorList>
    </citation>
    <scope>NUCLEOTIDE SEQUENCE [LARGE SCALE GENOMIC DNA]</scope>
    <source>
        <strain evidence="2 3">PL13</strain>
    </source>
</reference>
<feature type="signal peptide" evidence="1">
    <location>
        <begin position="1"/>
        <end position="24"/>
    </location>
</feature>
<sequence length="976" mass="109515">MKSVKLNFLLMFFLIFGLTYQGYADCPPTVESTTELEAGSKKGWEGFLKIFSFGTAGSFAVDEKLYQYITAKQVKDQGINGYFNPKIQVCDYEGNNCHELYDKMSCQKIYGTQSTGGGVSAAAFIDWEGDKTKVGGEIAQGLEWEWADNVTDEEKKKFAKSPKICACSQKGACMDAFSGGFARIISGANIFRPGDMDNVCDTCSSWSKGKQKVKCAPVPLAPGPPPLCDQLAMSPPQVKIVPITNEDNDYFDPKVKVIAGDLIEENGKIGKELDFPRKYKKDKAGERTTTNGVKEHSILDRDGTTHYFETYREKDKLCAEYRGTEREKSKRKLQFPARCFPSPPAPELEEVSIPKPEERKGKNTLKVKIKTSASTCIKIGGDPSGNLCTFYVNTNSPANIGPLSLKVIKPKIVEKKTKSNDDESNIIDVIEGILRKNPQFKILEQYGCVPNVGIELPSGEEYSVTSPKKNNENVLIKLELDNMGMPKIVVRYMIVKDQANSKSKMLCLFGWKPEPEEFILKRGNEIIPLKSVGTRYVKYDSVYSKESNQFYYLPSKDNEKVDLLQKSQEELDEIIFNKQGYVFFPDKNKQEKGKCSYCVDESKDEKIDDYFDSGKVKVVYKLTDVEYREKCDQGNSCRSTQYLNKKNDKPFYLEYEEVDCKNKEGKILRNEKNEVQKCTQLKDQPIKANRTEVFYADKLCMFDLKSVKDKVLDTIEKRLKSKNLQQPYEFSGDNNYTDDLSKYGYIEIEAWGGGEAGHIDGEAQSTESRPGMPGDYIKVQLKIDPNYPIIKAKATEGGGRLTGHISNKDGGPIFVEMCKLQRQNCKPLITVAGGGIHKKYGNREYKETKVHDDDVKNLKILGNPTIVTGTASVQDNQITYIENGEIKHEAVRCNSVRSNKHGAGGCIDKSSKTYGRGSPGYVIIKSVKIDDKEVEKIIGDLIDLVKDPNSKGALIEELYPGITKEIKEEVKKELLG</sequence>
<dbReference type="Proteomes" id="UP000516514">
    <property type="component" value="Chromosome"/>
</dbReference>
<proteinExistence type="predicted"/>
<dbReference type="AlphaFoldDB" id="A0A7M3U2F0"/>
<gene>
    <name evidence="2" type="ORF">ID128_01740</name>
</gene>
<keyword evidence="1" id="KW-0732">Signal</keyword>
<feature type="chain" id="PRO_5032330265" evidence="1">
    <location>
        <begin position="25"/>
        <end position="976"/>
    </location>
</feature>
<evidence type="ECO:0000256" key="1">
    <source>
        <dbReference type="SAM" id="SignalP"/>
    </source>
</evidence>
<dbReference type="RefSeq" id="WP_191111352.1">
    <property type="nucleotide sequence ID" value="NZ_CP061738.1"/>
</dbReference>
<dbReference type="EMBL" id="CP061738">
    <property type="protein sequence ID" value="QOD38585.1"/>
    <property type="molecule type" value="Genomic_DNA"/>
</dbReference>